<dbReference type="InterPro" id="IPR001647">
    <property type="entry name" value="HTH_TetR"/>
</dbReference>
<keyword evidence="7" id="KW-1185">Reference proteome</keyword>
<evidence type="ECO:0000256" key="3">
    <source>
        <dbReference type="ARBA" id="ARBA00023163"/>
    </source>
</evidence>
<name>A0A5J6MUG4_9PROT</name>
<feature type="domain" description="HTH tetR-type" evidence="5">
    <location>
        <begin position="46"/>
        <end position="90"/>
    </location>
</feature>
<keyword evidence="1" id="KW-0805">Transcription regulation</keyword>
<dbReference type="Gene3D" id="1.10.357.10">
    <property type="entry name" value="Tetracycline Repressor, domain 2"/>
    <property type="match status" value="1"/>
</dbReference>
<dbReference type="Pfam" id="PF00440">
    <property type="entry name" value="TetR_N"/>
    <property type="match status" value="1"/>
</dbReference>
<dbReference type="Proteomes" id="UP000325797">
    <property type="component" value="Chromosome"/>
</dbReference>
<dbReference type="KEGG" id="hadh:FRZ61_09590"/>
<reference evidence="6 7" key="1">
    <citation type="submission" date="2019-08" db="EMBL/GenBank/DDBJ databases">
        <title>Hyperibacter terrae gen. nov., sp. nov. and Hyperibacter viscosus sp. nov., two new members in the family Rhodospirillaceae isolated from the rhizosphere of Hypericum perforatum.</title>
        <authorList>
            <person name="Noviana Z."/>
        </authorList>
    </citation>
    <scope>NUCLEOTIDE SEQUENCE [LARGE SCALE GENOMIC DNA]</scope>
    <source>
        <strain evidence="6 7">R5959</strain>
    </source>
</reference>
<dbReference type="SUPFAM" id="SSF46689">
    <property type="entry name" value="Homeodomain-like"/>
    <property type="match status" value="1"/>
</dbReference>
<gene>
    <name evidence="6" type="ORF">FRZ61_09590</name>
</gene>
<dbReference type="OrthoDB" id="7828598at2"/>
<evidence type="ECO:0000313" key="6">
    <source>
        <dbReference type="EMBL" id="QEX21039.1"/>
    </source>
</evidence>
<dbReference type="GO" id="GO:0003700">
    <property type="term" value="F:DNA-binding transcription factor activity"/>
    <property type="evidence" value="ECO:0007669"/>
    <property type="project" value="TreeGrafter"/>
</dbReference>
<organism evidence="6 7">
    <name type="scientific">Hypericibacter adhaerens</name>
    <dbReference type="NCBI Taxonomy" id="2602016"/>
    <lineage>
        <taxon>Bacteria</taxon>
        <taxon>Pseudomonadati</taxon>
        <taxon>Pseudomonadota</taxon>
        <taxon>Alphaproteobacteria</taxon>
        <taxon>Rhodospirillales</taxon>
        <taxon>Dongiaceae</taxon>
        <taxon>Hypericibacter</taxon>
    </lineage>
</organism>
<keyword evidence="3" id="KW-0804">Transcription</keyword>
<sequence length="228" mass="23924">MARRARARRTGRGARTEGGPQRAGARRRAGSRSAEAGGAKGFGPAVDAALALAERQPWARITLTDIASEAGFSLAALMQEFPSKAAILAAFQRGIDQAVLAAGEVGEGSARDRLFELLMRRLEALKPHRKALASIAAAAPQDPAGILCGWGRLLHAMGTTLTLAGLSAEGLPGLVRAKGLAAIYGSVLPVFWRDESADLSRTMAALDGRLQRVETAMSWLRGLSKTAT</sequence>
<feature type="region of interest" description="Disordered" evidence="4">
    <location>
        <begin position="1"/>
        <end position="40"/>
    </location>
</feature>
<evidence type="ECO:0000256" key="1">
    <source>
        <dbReference type="ARBA" id="ARBA00023015"/>
    </source>
</evidence>
<dbReference type="InterPro" id="IPR009057">
    <property type="entry name" value="Homeodomain-like_sf"/>
</dbReference>
<evidence type="ECO:0000259" key="5">
    <source>
        <dbReference type="Pfam" id="PF00440"/>
    </source>
</evidence>
<dbReference type="InterPro" id="IPR050109">
    <property type="entry name" value="HTH-type_TetR-like_transc_reg"/>
</dbReference>
<evidence type="ECO:0000313" key="7">
    <source>
        <dbReference type="Proteomes" id="UP000325797"/>
    </source>
</evidence>
<dbReference type="RefSeq" id="WP_151115284.1">
    <property type="nucleotide sequence ID" value="NZ_CP042582.1"/>
</dbReference>
<keyword evidence="2" id="KW-0238">DNA-binding</keyword>
<dbReference type="AlphaFoldDB" id="A0A5J6MUG4"/>
<dbReference type="PANTHER" id="PTHR30055">
    <property type="entry name" value="HTH-TYPE TRANSCRIPTIONAL REGULATOR RUTR"/>
    <property type="match status" value="1"/>
</dbReference>
<protein>
    <recommendedName>
        <fullName evidence="5">HTH tetR-type domain-containing protein</fullName>
    </recommendedName>
</protein>
<accession>A0A5J6MUG4</accession>
<dbReference type="PANTHER" id="PTHR30055:SF234">
    <property type="entry name" value="HTH-TYPE TRANSCRIPTIONAL REGULATOR BETI"/>
    <property type="match status" value="1"/>
</dbReference>
<dbReference type="GO" id="GO:0000976">
    <property type="term" value="F:transcription cis-regulatory region binding"/>
    <property type="evidence" value="ECO:0007669"/>
    <property type="project" value="TreeGrafter"/>
</dbReference>
<evidence type="ECO:0000256" key="4">
    <source>
        <dbReference type="SAM" id="MobiDB-lite"/>
    </source>
</evidence>
<proteinExistence type="predicted"/>
<feature type="compositionally biased region" description="Basic residues" evidence="4">
    <location>
        <begin position="1"/>
        <end position="12"/>
    </location>
</feature>
<evidence type="ECO:0000256" key="2">
    <source>
        <dbReference type="ARBA" id="ARBA00023125"/>
    </source>
</evidence>
<dbReference type="EMBL" id="CP042582">
    <property type="protein sequence ID" value="QEX21039.1"/>
    <property type="molecule type" value="Genomic_DNA"/>
</dbReference>